<dbReference type="PANTHER" id="PTHR21661:SF35">
    <property type="entry name" value="EPOXIDE HYDROLASE"/>
    <property type="match status" value="1"/>
</dbReference>
<evidence type="ECO:0000259" key="4">
    <source>
        <dbReference type="Pfam" id="PF06441"/>
    </source>
</evidence>
<dbReference type="Gene3D" id="3.40.50.1820">
    <property type="entry name" value="alpha/beta hydrolase"/>
    <property type="match status" value="1"/>
</dbReference>
<accession>A0ABW6ZIV8</accession>
<dbReference type="Proteomes" id="UP001604043">
    <property type="component" value="Unassembled WGS sequence"/>
</dbReference>
<dbReference type="EMBL" id="JBAFUR010000003">
    <property type="protein sequence ID" value="MFG1252951.1"/>
    <property type="molecule type" value="Genomic_DNA"/>
</dbReference>
<dbReference type="InterPro" id="IPR000639">
    <property type="entry name" value="Epox_hydrolase-like"/>
</dbReference>
<sequence length="383" mass="43490">MTEPRPFTYHVPDVAIADLRERLARTRLPDRPPCAAWELGTDNDYLADLLAYWRDQFDWRAQESLLNGFPQFRLRLPDVDLHCLRVEGRGPDPVPLLLCHGWPGSVFEFLELIPRLTDPERFGLDPRLSFTVVAPSLPGYGLSFEPGQARFGVEEMAHRLVDLMGAFGHERFLVQGGDWGAFVAARMAHAHPDRIVGLHLNLLPLPRDGGPSPDASPEEIAHFDRLRVWLREETGYQWIQGTKPQTLAFAMTDSPAGLAAWQVEKFRSWSDCHGTIENAIPRDRLLANIAFYWFTGAIGSSFHPYYARMHRDWPIPRGTRIAVPMGYAQFPHEMVRPPRTLASAMFADIRQWNSMPRGGHFAALEQPELLAHEIRSFAEALQS</sequence>
<keyword evidence="3 5" id="KW-0378">Hydrolase</keyword>
<dbReference type="Pfam" id="PF06441">
    <property type="entry name" value="EHN"/>
    <property type="match status" value="1"/>
</dbReference>
<gene>
    <name evidence="5" type="ORF">V5F30_12130</name>
</gene>
<dbReference type="InterPro" id="IPR016292">
    <property type="entry name" value="Epoxide_hydrolase"/>
</dbReference>
<dbReference type="InterPro" id="IPR010497">
    <property type="entry name" value="Epoxide_hydro_N"/>
</dbReference>
<dbReference type="PANTHER" id="PTHR21661">
    <property type="entry name" value="EPOXIDE HYDROLASE 1-RELATED"/>
    <property type="match status" value="1"/>
</dbReference>
<dbReference type="PRINTS" id="PR00412">
    <property type="entry name" value="EPOXHYDRLASE"/>
</dbReference>
<evidence type="ECO:0000313" key="6">
    <source>
        <dbReference type="Proteomes" id="UP001604043"/>
    </source>
</evidence>
<keyword evidence="6" id="KW-1185">Reference proteome</keyword>
<reference evidence="5 6" key="1">
    <citation type="submission" date="2024-02" db="EMBL/GenBank/DDBJ databases">
        <title>Expansion and revision of Xanthobacter and proposal of Roseixanthobacter gen. nov.</title>
        <authorList>
            <person name="Soltysiak M.P.M."/>
            <person name="Jalihal A."/>
            <person name="Ory A."/>
            <person name="Chrisophersen C."/>
            <person name="Lee A.D."/>
            <person name="Boulton J."/>
            <person name="Springer M."/>
        </authorList>
    </citation>
    <scope>NUCLEOTIDE SEQUENCE [LARGE SCALE GENOMIC DNA]</scope>
    <source>
        <strain evidence="5 6">CB5</strain>
    </source>
</reference>
<dbReference type="RefSeq" id="WP_394008978.1">
    <property type="nucleotide sequence ID" value="NZ_JBAFUR010000003.1"/>
</dbReference>
<evidence type="ECO:0000256" key="2">
    <source>
        <dbReference type="ARBA" id="ARBA00022797"/>
    </source>
</evidence>
<feature type="domain" description="Epoxide hydrolase N-terminal" evidence="4">
    <location>
        <begin position="4"/>
        <end position="109"/>
    </location>
</feature>
<dbReference type="InterPro" id="IPR029058">
    <property type="entry name" value="AB_hydrolase_fold"/>
</dbReference>
<evidence type="ECO:0000313" key="5">
    <source>
        <dbReference type="EMBL" id="MFG1252951.1"/>
    </source>
</evidence>
<organism evidence="5 6">
    <name type="scientific">Xanthobacter aminoxidans</name>
    <dbReference type="NCBI Taxonomy" id="186280"/>
    <lineage>
        <taxon>Bacteria</taxon>
        <taxon>Pseudomonadati</taxon>
        <taxon>Pseudomonadota</taxon>
        <taxon>Alphaproteobacteria</taxon>
        <taxon>Hyphomicrobiales</taxon>
        <taxon>Xanthobacteraceae</taxon>
        <taxon>Xanthobacter</taxon>
    </lineage>
</organism>
<comment type="similarity">
    <text evidence="1">Belongs to the peptidase S33 family.</text>
</comment>
<dbReference type="SUPFAM" id="SSF53474">
    <property type="entry name" value="alpha/beta-Hydrolases"/>
    <property type="match status" value="1"/>
</dbReference>
<proteinExistence type="inferred from homology"/>
<comment type="caution">
    <text evidence="5">The sequence shown here is derived from an EMBL/GenBank/DDBJ whole genome shotgun (WGS) entry which is preliminary data.</text>
</comment>
<name>A0ABW6ZIV8_9HYPH</name>
<evidence type="ECO:0000256" key="3">
    <source>
        <dbReference type="ARBA" id="ARBA00022801"/>
    </source>
</evidence>
<dbReference type="GO" id="GO:0016787">
    <property type="term" value="F:hydrolase activity"/>
    <property type="evidence" value="ECO:0007669"/>
    <property type="project" value="UniProtKB-KW"/>
</dbReference>
<keyword evidence="2" id="KW-0058">Aromatic hydrocarbons catabolism</keyword>
<dbReference type="PIRSF" id="PIRSF001112">
    <property type="entry name" value="Epoxide_hydrolase"/>
    <property type="match status" value="1"/>
</dbReference>
<evidence type="ECO:0000256" key="1">
    <source>
        <dbReference type="ARBA" id="ARBA00010088"/>
    </source>
</evidence>
<protein>
    <submittedName>
        <fullName evidence="5">Epoxide hydrolase family protein</fullName>
    </submittedName>
</protein>